<evidence type="ECO:0000256" key="2">
    <source>
        <dbReference type="ARBA" id="ARBA00022679"/>
    </source>
</evidence>
<sequence length="336" mass="38770">MHLTMRPIKEPDVWENFLLTHAPKSLFQSWAWGDVQERLGVRVWRLGFYENDVLVAIAQIMKVAARRGTFLHVRHGPVFKEQKREYWKEVLAHIVDFGKQEMAWFIRIGPLIEDCPANRALFSSFGLKPAAIHAMDAEYCWVLELSQPEEQLLAGMRKTTRYEIRHAQKLGVVIEQSTEPKDLDAFFELYKETSDRHGFVPHQGIREEFEVYAGQNKAVLLLGKHEGKTLAGAIILFYGNQGIYHHGASLSSKIPASYLVQWEAIRQAKNRGMNVYNFWGIAPENKIKHPWRGITLFKKGFGGREIEYIHAHDLPISPLYVVSRFVETVRGQLRGY</sequence>
<dbReference type="AlphaFoldDB" id="A0A0G1UNJ0"/>
<evidence type="ECO:0000256" key="5">
    <source>
        <dbReference type="ARBA" id="ARBA00023315"/>
    </source>
</evidence>
<dbReference type="PANTHER" id="PTHR36174:SF1">
    <property type="entry name" value="LIPID II:GLYCINE GLYCYLTRANSFERASE"/>
    <property type="match status" value="1"/>
</dbReference>
<keyword evidence="3" id="KW-0133">Cell shape</keyword>
<keyword evidence="2" id="KW-0808">Transferase</keyword>
<proteinExistence type="inferred from homology"/>
<dbReference type="EMBL" id="LCPJ01000010">
    <property type="protein sequence ID" value="KKU95709.1"/>
    <property type="molecule type" value="Genomic_DNA"/>
</dbReference>
<organism evidence="7 8">
    <name type="scientific">Candidatus Gottesmanbacteria bacterium GW2011_GWA1_48_13</name>
    <dbReference type="NCBI Taxonomy" id="1618439"/>
    <lineage>
        <taxon>Bacteria</taxon>
        <taxon>Candidatus Gottesmaniibacteriota</taxon>
    </lineage>
</organism>
<gene>
    <name evidence="7" type="ORF">UY27_C0010G0002</name>
</gene>
<keyword evidence="6" id="KW-0961">Cell wall biogenesis/degradation</keyword>
<dbReference type="Proteomes" id="UP000034661">
    <property type="component" value="Unassembled WGS sequence"/>
</dbReference>
<evidence type="ECO:0000256" key="4">
    <source>
        <dbReference type="ARBA" id="ARBA00022984"/>
    </source>
</evidence>
<evidence type="ECO:0000313" key="8">
    <source>
        <dbReference type="Proteomes" id="UP000034661"/>
    </source>
</evidence>
<dbReference type="InterPro" id="IPR050644">
    <property type="entry name" value="PG_Glycine_Bridge_Synth"/>
</dbReference>
<comment type="caution">
    <text evidence="7">The sequence shown here is derived from an EMBL/GenBank/DDBJ whole genome shotgun (WGS) entry which is preliminary data.</text>
</comment>
<evidence type="ECO:0000313" key="7">
    <source>
        <dbReference type="EMBL" id="KKU95709.1"/>
    </source>
</evidence>
<dbReference type="SUPFAM" id="SSF55729">
    <property type="entry name" value="Acyl-CoA N-acyltransferases (Nat)"/>
    <property type="match status" value="2"/>
</dbReference>
<accession>A0A0G1UNJ0</accession>
<comment type="similarity">
    <text evidence="1">Belongs to the FemABX family.</text>
</comment>
<dbReference type="PANTHER" id="PTHR36174">
    <property type="entry name" value="LIPID II:GLYCINE GLYCYLTRANSFERASE"/>
    <property type="match status" value="1"/>
</dbReference>
<reference evidence="7 8" key="1">
    <citation type="journal article" date="2015" name="Nature">
        <title>rRNA introns, odd ribosomes, and small enigmatic genomes across a large radiation of phyla.</title>
        <authorList>
            <person name="Brown C.T."/>
            <person name="Hug L.A."/>
            <person name="Thomas B.C."/>
            <person name="Sharon I."/>
            <person name="Castelle C.J."/>
            <person name="Singh A."/>
            <person name="Wilkins M.J."/>
            <person name="Williams K.H."/>
            <person name="Banfield J.F."/>
        </authorList>
    </citation>
    <scope>NUCLEOTIDE SEQUENCE [LARGE SCALE GENOMIC DNA]</scope>
</reference>
<protein>
    <submittedName>
        <fullName evidence="7">Methicillin resistance protein</fullName>
    </submittedName>
</protein>
<keyword evidence="5" id="KW-0012">Acyltransferase</keyword>
<dbReference type="GO" id="GO:0071555">
    <property type="term" value="P:cell wall organization"/>
    <property type="evidence" value="ECO:0007669"/>
    <property type="project" value="UniProtKB-KW"/>
</dbReference>
<keyword evidence="4" id="KW-0573">Peptidoglycan synthesis</keyword>
<dbReference type="InterPro" id="IPR003447">
    <property type="entry name" value="FEMABX"/>
</dbReference>
<evidence type="ECO:0000256" key="3">
    <source>
        <dbReference type="ARBA" id="ARBA00022960"/>
    </source>
</evidence>
<evidence type="ECO:0000256" key="1">
    <source>
        <dbReference type="ARBA" id="ARBA00009943"/>
    </source>
</evidence>
<dbReference type="InterPro" id="IPR016181">
    <property type="entry name" value="Acyl_CoA_acyltransferase"/>
</dbReference>
<evidence type="ECO:0000256" key="6">
    <source>
        <dbReference type="ARBA" id="ARBA00023316"/>
    </source>
</evidence>
<dbReference type="GO" id="GO:0008360">
    <property type="term" value="P:regulation of cell shape"/>
    <property type="evidence" value="ECO:0007669"/>
    <property type="project" value="UniProtKB-KW"/>
</dbReference>
<dbReference type="GO" id="GO:0009252">
    <property type="term" value="P:peptidoglycan biosynthetic process"/>
    <property type="evidence" value="ECO:0007669"/>
    <property type="project" value="UniProtKB-KW"/>
</dbReference>
<dbReference type="Gene3D" id="3.40.630.30">
    <property type="match status" value="2"/>
</dbReference>
<dbReference type="PROSITE" id="PS51191">
    <property type="entry name" value="FEMABX"/>
    <property type="match status" value="1"/>
</dbReference>
<dbReference type="Pfam" id="PF02388">
    <property type="entry name" value="FemAB"/>
    <property type="match status" value="3"/>
</dbReference>
<name>A0A0G1UNJ0_9BACT</name>
<dbReference type="GO" id="GO:0016755">
    <property type="term" value="F:aminoacyltransferase activity"/>
    <property type="evidence" value="ECO:0007669"/>
    <property type="project" value="InterPro"/>
</dbReference>